<dbReference type="EMBL" id="LNIX01000001">
    <property type="protein sequence ID" value="OXA63194.1"/>
    <property type="molecule type" value="Genomic_DNA"/>
</dbReference>
<organism evidence="1 2">
    <name type="scientific">Folsomia candida</name>
    <name type="common">Springtail</name>
    <dbReference type="NCBI Taxonomy" id="158441"/>
    <lineage>
        <taxon>Eukaryota</taxon>
        <taxon>Metazoa</taxon>
        <taxon>Ecdysozoa</taxon>
        <taxon>Arthropoda</taxon>
        <taxon>Hexapoda</taxon>
        <taxon>Collembola</taxon>
        <taxon>Entomobryomorpha</taxon>
        <taxon>Isotomoidea</taxon>
        <taxon>Isotomidae</taxon>
        <taxon>Proisotominae</taxon>
        <taxon>Folsomia</taxon>
    </lineage>
</organism>
<proteinExistence type="predicted"/>
<dbReference type="AlphaFoldDB" id="A0A226F189"/>
<comment type="caution">
    <text evidence="1">The sequence shown here is derived from an EMBL/GenBank/DDBJ whole genome shotgun (WGS) entry which is preliminary data.</text>
</comment>
<keyword evidence="2" id="KW-1185">Reference proteome</keyword>
<accession>A0A226F189</accession>
<name>A0A226F189_FOLCA</name>
<gene>
    <name evidence="1" type="ORF">Fcan01_00187</name>
</gene>
<protein>
    <submittedName>
        <fullName evidence="1">Uncharacterized protein</fullName>
    </submittedName>
</protein>
<evidence type="ECO:0000313" key="2">
    <source>
        <dbReference type="Proteomes" id="UP000198287"/>
    </source>
</evidence>
<reference evidence="1 2" key="1">
    <citation type="submission" date="2015-12" db="EMBL/GenBank/DDBJ databases">
        <title>The genome of Folsomia candida.</title>
        <authorList>
            <person name="Faddeeva A."/>
            <person name="Derks M.F."/>
            <person name="Anvar Y."/>
            <person name="Smit S."/>
            <person name="Van Straalen N."/>
            <person name="Roelofs D."/>
        </authorList>
    </citation>
    <scope>NUCLEOTIDE SEQUENCE [LARGE SCALE GENOMIC DNA]</scope>
    <source>
        <strain evidence="1 2">VU population</strain>
        <tissue evidence="1">Whole body</tissue>
    </source>
</reference>
<sequence length="121" mass="13518">MSIIAESSICIVSLDYAALPATVADPLPASAAWWSVQIDGLETVIMKNAMKSEYPELKDNAHHRLVFYSPEEEAYFPIINIVSKTTQYLNAVANLGYRLTTSTIFQDINSGVVHYQYCLQK</sequence>
<evidence type="ECO:0000313" key="1">
    <source>
        <dbReference type="EMBL" id="OXA63194.1"/>
    </source>
</evidence>
<dbReference type="Proteomes" id="UP000198287">
    <property type="component" value="Unassembled WGS sequence"/>
</dbReference>